<dbReference type="AlphaFoldDB" id="A0A4Y8ZSQ5"/>
<dbReference type="Pfam" id="PF01408">
    <property type="entry name" value="GFO_IDH_MocA"/>
    <property type="match status" value="1"/>
</dbReference>
<proteinExistence type="predicted"/>
<dbReference type="Gene3D" id="3.40.50.720">
    <property type="entry name" value="NAD(P)-binding Rossmann-like Domain"/>
    <property type="match status" value="1"/>
</dbReference>
<protein>
    <submittedName>
        <fullName evidence="4">Gfo/Idh/MocA family oxidoreductase</fullName>
    </submittedName>
</protein>
<dbReference type="Gene3D" id="3.30.360.10">
    <property type="entry name" value="Dihydrodipicolinate Reductase, domain 2"/>
    <property type="match status" value="1"/>
</dbReference>
<evidence type="ECO:0000259" key="2">
    <source>
        <dbReference type="Pfam" id="PF01408"/>
    </source>
</evidence>
<dbReference type="OrthoDB" id="9792935at2"/>
<dbReference type="GO" id="GO:0016491">
    <property type="term" value="F:oxidoreductase activity"/>
    <property type="evidence" value="ECO:0007669"/>
    <property type="project" value="UniProtKB-KW"/>
</dbReference>
<reference evidence="4 5" key="1">
    <citation type="submission" date="2019-03" db="EMBL/GenBank/DDBJ databases">
        <title>Genome sequence of Sphingomonas sp. 17J27-24.</title>
        <authorList>
            <person name="Kim M."/>
            <person name="Maeng S."/>
            <person name="Sathiyaraj S."/>
        </authorList>
    </citation>
    <scope>NUCLEOTIDE SEQUENCE [LARGE SCALE GENOMIC DNA]</scope>
    <source>
        <strain evidence="4 5">17J27-24</strain>
    </source>
</reference>
<keyword evidence="5" id="KW-1185">Reference proteome</keyword>
<name>A0A4Y8ZSQ5_9SPHN</name>
<dbReference type="Pfam" id="PF22725">
    <property type="entry name" value="GFO_IDH_MocA_C3"/>
    <property type="match status" value="1"/>
</dbReference>
<evidence type="ECO:0000256" key="1">
    <source>
        <dbReference type="ARBA" id="ARBA00023002"/>
    </source>
</evidence>
<sequence>MADSSQRPRVGFLGVGWIGRQRMEAMLRTGAIEAAAIADPSPDMAAEARKLAPGAALVDGLDGLLAQGVDGIVIATPSALHVEQSIRALEAGAAVFCQKPLGRDAAEAAAVVAAARAADRLLAVDLSYRFTEGMRRIRELLDGGALGTVFAADLVFHNAYGPDKPWFYDPALSGGGCVMDLGVHLVDLALWALDFPKVTSVSSQLLSGGAPLAPGSVEDYAVAQIGLESGASVRLACSWRLPAGCEAVISAAFYGTGGGAALRNVGGSFYDFTAERFHGTTSETLVSPPDEWGGRAAADWATRLGQGARFDPAAERLVEVAALLDRIYGRGTGPG</sequence>
<dbReference type="Proteomes" id="UP000298213">
    <property type="component" value="Unassembled WGS sequence"/>
</dbReference>
<feature type="domain" description="Gfo/Idh/MocA-like oxidoreductase N-terminal" evidence="2">
    <location>
        <begin position="9"/>
        <end position="125"/>
    </location>
</feature>
<dbReference type="InterPro" id="IPR050463">
    <property type="entry name" value="Gfo/Idh/MocA_oxidrdct_glycsds"/>
</dbReference>
<dbReference type="InterPro" id="IPR055170">
    <property type="entry name" value="GFO_IDH_MocA-like_dom"/>
</dbReference>
<organism evidence="4 5">
    <name type="scientific">Sphingomonas parva</name>
    <dbReference type="NCBI Taxonomy" id="2555898"/>
    <lineage>
        <taxon>Bacteria</taxon>
        <taxon>Pseudomonadati</taxon>
        <taxon>Pseudomonadota</taxon>
        <taxon>Alphaproteobacteria</taxon>
        <taxon>Sphingomonadales</taxon>
        <taxon>Sphingomonadaceae</taxon>
        <taxon>Sphingomonas</taxon>
    </lineage>
</organism>
<keyword evidence="1" id="KW-0560">Oxidoreductase</keyword>
<comment type="caution">
    <text evidence="4">The sequence shown here is derived from an EMBL/GenBank/DDBJ whole genome shotgun (WGS) entry which is preliminary data.</text>
</comment>
<gene>
    <name evidence="4" type="ORF">E2493_11200</name>
</gene>
<dbReference type="PANTHER" id="PTHR43818:SF11">
    <property type="entry name" value="BCDNA.GH03377"/>
    <property type="match status" value="1"/>
</dbReference>
<dbReference type="InterPro" id="IPR000683">
    <property type="entry name" value="Gfo/Idh/MocA-like_OxRdtase_N"/>
</dbReference>
<evidence type="ECO:0000313" key="4">
    <source>
        <dbReference type="EMBL" id="TFI58145.1"/>
    </source>
</evidence>
<feature type="domain" description="GFO/IDH/MocA-like oxidoreductase" evidence="3">
    <location>
        <begin position="134"/>
        <end position="259"/>
    </location>
</feature>
<dbReference type="SUPFAM" id="SSF55347">
    <property type="entry name" value="Glyceraldehyde-3-phosphate dehydrogenase-like, C-terminal domain"/>
    <property type="match status" value="1"/>
</dbReference>
<dbReference type="SUPFAM" id="SSF51735">
    <property type="entry name" value="NAD(P)-binding Rossmann-fold domains"/>
    <property type="match status" value="1"/>
</dbReference>
<evidence type="ECO:0000259" key="3">
    <source>
        <dbReference type="Pfam" id="PF22725"/>
    </source>
</evidence>
<dbReference type="EMBL" id="SPDV01000019">
    <property type="protein sequence ID" value="TFI58145.1"/>
    <property type="molecule type" value="Genomic_DNA"/>
</dbReference>
<dbReference type="PANTHER" id="PTHR43818">
    <property type="entry name" value="BCDNA.GH03377"/>
    <property type="match status" value="1"/>
</dbReference>
<evidence type="ECO:0000313" key="5">
    <source>
        <dbReference type="Proteomes" id="UP000298213"/>
    </source>
</evidence>
<dbReference type="GO" id="GO:0000166">
    <property type="term" value="F:nucleotide binding"/>
    <property type="evidence" value="ECO:0007669"/>
    <property type="project" value="InterPro"/>
</dbReference>
<dbReference type="InterPro" id="IPR036291">
    <property type="entry name" value="NAD(P)-bd_dom_sf"/>
</dbReference>
<dbReference type="RefSeq" id="WP_135086768.1">
    <property type="nucleotide sequence ID" value="NZ_SPDV01000019.1"/>
</dbReference>
<accession>A0A4Y8ZSQ5</accession>